<evidence type="ECO:0000313" key="4">
    <source>
        <dbReference type="Proteomes" id="UP001220509"/>
    </source>
</evidence>
<proteinExistence type="predicted"/>
<evidence type="ECO:0000313" key="3">
    <source>
        <dbReference type="EMBL" id="WCT55041.1"/>
    </source>
</evidence>
<keyword evidence="2" id="KW-0732">Signal</keyword>
<organism evidence="3 4">
    <name type="scientific">Paenibacillus kyungheensis</name>
    <dbReference type="NCBI Taxonomy" id="1452732"/>
    <lineage>
        <taxon>Bacteria</taxon>
        <taxon>Bacillati</taxon>
        <taxon>Bacillota</taxon>
        <taxon>Bacilli</taxon>
        <taxon>Bacillales</taxon>
        <taxon>Paenibacillaceae</taxon>
        <taxon>Paenibacillus</taxon>
    </lineage>
</organism>
<feature type="region of interest" description="Disordered" evidence="1">
    <location>
        <begin position="27"/>
        <end position="152"/>
    </location>
</feature>
<keyword evidence="4" id="KW-1185">Reference proteome</keyword>
<dbReference type="KEGG" id="pka:PQ456_17910"/>
<feature type="region of interest" description="Disordered" evidence="1">
    <location>
        <begin position="198"/>
        <end position="274"/>
    </location>
</feature>
<feature type="compositionally biased region" description="Low complexity" evidence="1">
    <location>
        <begin position="119"/>
        <end position="136"/>
    </location>
</feature>
<feature type="compositionally biased region" description="Polar residues" evidence="1">
    <location>
        <begin position="93"/>
        <end position="102"/>
    </location>
</feature>
<feature type="compositionally biased region" description="Low complexity" evidence="1">
    <location>
        <begin position="261"/>
        <end position="274"/>
    </location>
</feature>
<feature type="compositionally biased region" description="Low complexity" evidence="1">
    <location>
        <begin position="27"/>
        <end position="57"/>
    </location>
</feature>
<evidence type="ECO:0000256" key="1">
    <source>
        <dbReference type="SAM" id="MobiDB-lite"/>
    </source>
</evidence>
<dbReference type="Proteomes" id="UP001220509">
    <property type="component" value="Chromosome"/>
</dbReference>
<feature type="chain" id="PRO_5043735480" description="DUF5666 domain-containing protein" evidence="2">
    <location>
        <begin position="29"/>
        <end position="274"/>
    </location>
</feature>
<dbReference type="AlphaFoldDB" id="A0AAX3M0C3"/>
<dbReference type="RefSeq" id="WP_273613495.1">
    <property type="nucleotide sequence ID" value="NZ_CP117416.1"/>
</dbReference>
<feature type="signal peptide" evidence="2">
    <location>
        <begin position="1"/>
        <end position="28"/>
    </location>
</feature>
<feature type="compositionally biased region" description="Pro residues" evidence="1">
    <location>
        <begin position="58"/>
        <end position="73"/>
    </location>
</feature>
<protein>
    <recommendedName>
        <fullName evidence="5">DUF5666 domain-containing protein</fullName>
    </recommendedName>
</protein>
<name>A0AAX3M0C3_9BACL</name>
<dbReference type="EMBL" id="CP117416">
    <property type="protein sequence ID" value="WCT55041.1"/>
    <property type="molecule type" value="Genomic_DNA"/>
</dbReference>
<sequence length="274" mass="27303">MKTLKVLSNVAFSAALIAGAVAAPSAFAASSSDQSKSTSVQSQQRTVLADAPALPDGTTPPAPPIGGPTPPAPGKDGGPGLKGEKADVIGQIKSINGNQITITAPEKPPLPATDRKVNTKSSSKNTKSSTKSSVSKDTYSKPQGPLPEGTSVTINVYSGTDIIKTSHSPEKGHIETTISLSDLNVGDHIAVILASDTSKQATKIEVHEAPQPPANGGTPPTPPAPKDGSTPPAPPAPADGSTPPTPPAPPVDGSTPPTPPADASAPVATEESSS</sequence>
<evidence type="ECO:0008006" key="5">
    <source>
        <dbReference type="Google" id="ProtNLM"/>
    </source>
</evidence>
<gene>
    <name evidence="3" type="ORF">PQ456_17910</name>
</gene>
<reference evidence="3 4" key="1">
    <citation type="submission" date="2023-02" db="EMBL/GenBank/DDBJ databases">
        <title>Genome sequence of Paenibacillus kyungheensis KACC 18744.</title>
        <authorList>
            <person name="Kim S."/>
            <person name="Heo J."/>
            <person name="Kwon S.-W."/>
        </authorList>
    </citation>
    <scope>NUCLEOTIDE SEQUENCE [LARGE SCALE GENOMIC DNA]</scope>
    <source>
        <strain evidence="3 4">KACC 18744</strain>
    </source>
</reference>
<feature type="compositionally biased region" description="Pro residues" evidence="1">
    <location>
        <begin position="219"/>
        <end position="260"/>
    </location>
</feature>
<evidence type="ECO:0000256" key="2">
    <source>
        <dbReference type="SAM" id="SignalP"/>
    </source>
</evidence>
<accession>A0AAX3M0C3</accession>